<organism evidence="2">
    <name type="scientific">Geoalkalibacter subterraneus</name>
    <dbReference type="NCBI Taxonomy" id="483547"/>
    <lineage>
        <taxon>Bacteria</taxon>
        <taxon>Pseudomonadati</taxon>
        <taxon>Thermodesulfobacteriota</taxon>
        <taxon>Desulfuromonadia</taxon>
        <taxon>Desulfuromonadales</taxon>
        <taxon>Geoalkalibacteraceae</taxon>
        <taxon>Geoalkalibacter</taxon>
    </lineage>
</organism>
<dbReference type="Gene3D" id="3.40.50.720">
    <property type="entry name" value="NAD(P)-binding Rossmann-like Domain"/>
    <property type="match status" value="1"/>
</dbReference>
<reference evidence="2" key="1">
    <citation type="journal article" date="2020" name="mSystems">
        <title>Genome- and Community-Level Interaction Insights into Carbon Utilization and Element Cycling Functions of Hydrothermarchaeota in Hydrothermal Sediment.</title>
        <authorList>
            <person name="Zhou Z."/>
            <person name="Liu Y."/>
            <person name="Xu W."/>
            <person name="Pan J."/>
            <person name="Luo Z.H."/>
            <person name="Li M."/>
        </authorList>
    </citation>
    <scope>NUCLEOTIDE SEQUENCE [LARGE SCALE GENOMIC DNA]</scope>
    <source>
        <strain evidence="2">SpSt-1220</strain>
    </source>
</reference>
<feature type="domain" description="NAD-dependent epimerase/dehydratase" evidence="1">
    <location>
        <begin position="11"/>
        <end position="35"/>
    </location>
</feature>
<dbReference type="SUPFAM" id="SSF51735">
    <property type="entry name" value="NAD(P)-binding Rossmann-fold domains"/>
    <property type="match status" value="1"/>
</dbReference>
<evidence type="ECO:0000313" key="2">
    <source>
        <dbReference type="EMBL" id="HDR46387.1"/>
    </source>
</evidence>
<dbReference type="InterPro" id="IPR036291">
    <property type="entry name" value="NAD(P)-bd_dom_sf"/>
</dbReference>
<evidence type="ECO:0000259" key="1">
    <source>
        <dbReference type="Pfam" id="PF01370"/>
    </source>
</evidence>
<dbReference type="EMBL" id="DSDO01000114">
    <property type="protein sequence ID" value="HDR46387.1"/>
    <property type="molecule type" value="Genomic_DNA"/>
</dbReference>
<feature type="non-terminal residue" evidence="2">
    <location>
        <position position="36"/>
    </location>
</feature>
<dbReference type="AlphaFoldDB" id="A0A831PN38"/>
<protein>
    <submittedName>
        <fullName evidence="2">NAD-dependent epimerase/dehydratase family protein</fullName>
    </submittedName>
</protein>
<accession>A0A831PN38</accession>
<comment type="caution">
    <text evidence="2">The sequence shown here is derived from an EMBL/GenBank/DDBJ whole genome shotgun (WGS) entry which is preliminary data.</text>
</comment>
<dbReference type="Proteomes" id="UP000886162">
    <property type="component" value="Unassembled WGS sequence"/>
</dbReference>
<gene>
    <name evidence="2" type="ORF">ENN94_01655</name>
</gene>
<name>A0A831PN38_9BACT</name>
<dbReference type="Pfam" id="PF01370">
    <property type="entry name" value="Epimerase"/>
    <property type="match status" value="1"/>
</dbReference>
<dbReference type="InterPro" id="IPR001509">
    <property type="entry name" value="Epimerase_deHydtase"/>
</dbReference>
<sequence length="36" mass="3733">MGVARSDGTPVLVTGATGYIGGRLVPRLLEKGVHVR</sequence>
<proteinExistence type="predicted"/>